<dbReference type="PANTHER" id="PTHR44196:SF1">
    <property type="entry name" value="DEHYDROGENASE_REDUCTASE SDR FAMILY MEMBER 7B"/>
    <property type="match status" value="1"/>
</dbReference>
<dbReference type="Proteomes" id="UP000614239">
    <property type="component" value="Unassembled WGS sequence"/>
</dbReference>
<dbReference type="AlphaFoldDB" id="A0A8H9H8W0"/>
<proteinExistence type="inferred from homology"/>
<dbReference type="SMART" id="SM00822">
    <property type="entry name" value="PKS_KR"/>
    <property type="match status" value="1"/>
</dbReference>
<feature type="compositionally biased region" description="Low complexity" evidence="3">
    <location>
        <begin position="21"/>
        <end position="32"/>
    </location>
</feature>
<protein>
    <submittedName>
        <fullName evidence="5">Short chain dehydrogenase</fullName>
    </submittedName>
</protein>
<dbReference type="PROSITE" id="PS00061">
    <property type="entry name" value="ADH_SHORT"/>
    <property type="match status" value="1"/>
</dbReference>
<evidence type="ECO:0000256" key="2">
    <source>
        <dbReference type="ARBA" id="ARBA00023002"/>
    </source>
</evidence>
<evidence type="ECO:0000256" key="1">
    <source>
        <dbReference type="ARBA" id="ARBA00006484"/>
    </source>
</evidence>
<dbReference type="InterPro" id="IPR057326">
    <property type="entry name" value="KR_dom"/>
</dbReference>
<dbReference type="RefSeq" id="WP_229657908.1">
    <property type="nucleotide sequence ID" value="NZ_BMNJ01000003.1"/>
</dbReference>
<evidence type="ECO:0000259" key="4">
    <source>
        <dbReference type="SMART" id="SM00822"/>
    </source>
</evidence>
<dbReference type="GO" id="GO:0016491">
    <property type="term" value="F:oxidoreductase activity"/>
    <property type="evidence" value="ECO:0007669"/>
    <property type="project" value="UniProtKB-KW"/>
</dbReference>
<comment type="caution">
    <text evidence="5">The sequence shown here is derived from an EMBL/GenBank/DDBJ whole genome shotgun (WGS) entry which is preliminary data.</text>
</comment>
<dbReference type="NCBIfam" id="NF006073">
    <property type="entry name" value="PRK08219.1"/>
    <property type="match status" value="1"/>
</dbReference>
<dbReference type="Gene3D" id="3.40.50.720">
    <property type="entry name" value="NAD(P)-binding Rossmann-like Domain"/>
    <property type="match status" value="1"/>
</dbReference>
<dbReference type="InterPro" id="IPR036291">
    <property type="entry name" value="NAD(P)-bd_dom_sf"/>
</dbReference>
<feature type="region of interest" description="Disordered" evidence="3">
    <location>
        <begin position="1"/>
        <end position="41"/>
    </location>
</feature>
<feature type="compositionally biased region" description="Pro residues" evidence="3">
    <location>
        <begin position="10"/>
        <end position="20"/>
    </location>
</feature>
<feature type="domain" description="Ketoreductase" evidence="4">
    <location>
        <begin position="66"/>
        <end position="244"/>
    </location>
</feature>
<keyword evidence="6" id="KW-1185">Reference proteome</keyword>
<dbReference type="InterPro" id="IPR020904">
    <property type="entry name" value="Sc_DH/Rdtase_CS"/>
</dbReference>
<dbReference type="SUPFAM" id="SSF51735">
    <property type="entry name" value="NAD(P)-binding Rossmann-fold domains"/>
    <property type="match status" value="1"/>
</dbReference>
<accession>A0A8H9H8W0</accession>
<name>A0A8H9H8W0_9ACTO</name>
<evidence type="ECO:0000256" key="3">
    <source>
        <dbReference type="SAM" id="MobiDB-lite"/>
    </source>
</evidence>
<dbReference type="Pfam" id="PF00106">
    <property type="entry name" value="adh_short"/>
    <property type="match status" value="1"/>
</dbReference>
<gene>
    <name evidence="5" type="ORF">GCM10011612_10280</name>
</gene>
<dbReference type="GO" id="GO:0016020">
    <property type="term" value="C:membrane"/>
    <property type="evidence" value="ECO:0007669"/>
    <property type="project" value="TreeGrafter"/>
</dbReference>
<sequence length="295" mass="31346">MSRRAAGPPITAPPAGPPSPTGAASPSQGAGTRRSRRDAARGELVEAVTGAFPAAPIGRHQRRPIAVVTGATSGIGLAIAQDLSRDHDLILMARTQSDLDDLAVALRQHAGTRVRAVAVDLTDDEALAHEVASLRLPRLDVLVHSAGVEAPGRVEELEPAQWRSALNLDLVAVAHLTKLLLPALRVRKGLVVMINSGAGHRSFVGQALYCAAKHGLRALADCLREEERGDLRVTTIYPGRVDTPLLRRLQEDAGQEYRPAEYMTPDSVASAVRVAVDMPQGAAVEDLMVRPSQLT</sequence>
<comment type="similarity">
    <text evidence="1">Belongs to the short-chain dehydrogenases/reductases (SDR) family.</text>
</comment>
<dbReference type="InterPro" id="IPR002347">
    <property type="entry name" value="SDR_fam"/>
</dbReference>
<dbReference type="PRINTS" id="PR00081">
    <property type="entry name" value="GDHRDH"/>
</dbReference>
<reference evidence="5" key="2">
    <citation type="submission" date="2020-09" db="EMBL/GenBank/DDBJ databases">
        <authorList>
            <person name="Sun Q."/>
            <person name="Zhou Y."/>
        </authorList>
    </citation>
    <scope>NUCLEOTIDE SEQUENCE</scope>
    <source>
        <strain evidence="5">CGMCC 4.7372</strain>
    </source>
</reference>
<evidence type="ECO:0000313" key="5">
    <source>
        <dbReference type="EMBL" id="GGO97529.1"/>
    </source>
</evidence>
<dbReference type="EMBL" id="BMNJ01000003">
    <property type="protein sequence ID" value="GGO97529.1"/>
    <property type="molecule type" value="Genomic_DNA"/>
</dbReference>
<reference evidence="5" key="1">
    <citation type="journal article" date="2014" name="Int. J. Syst. Evol. Microbiol.">
        <title>Complete genome sequence of Corynebacterium casei LMG S-19264T (=DSM 44701T), isolated from a smear-ripened cheese.</title>
        <authorList>
            <consortium name="US DOE Joint Genome Institute (JGI-PGF)"/>
            <person name="Walter F."/>
            <person name="Albersmeier A."/>
            <person name="Kalinowski J."/>
            <person name="Ruckert C."/>
        </authorList>
    </citation>
    <scope>NUCLEOTIDE SEQUENCE</scope>
    <source>
        <strain evidence="5">CGMCC 4.7372</strain>
    </source>
</reference>
<organism evidence="5 6">
    <name type="scientific">Actinomyces gaoshouyii</name>
    <dbReference type="NCBI Taxonomy" id="1960083"/>
    <lineage>
        <taxon>Bacteria</taxon>
        <taxon>Bacillati</taxon>
        <taxon>Actinomycetota</taxon>
        <taxon>Actinomycetes</taxon>
        <taxon>Actinomycetales</taxon>
        <taxon>Actinomycetaceae</taxon>
        <taxon>Actinomyces</taxon>
    </lineage>
</organism>
<evidence type="ECO:0000313" key="6">
    <source>
        <dbReference type="Proteomes" id="UP000614239"/>
    </source>
</evidence>
<keyword evidence="2" id="KW-0560">Oxidoreductase</keyword>
<dbReference type="PANTHER" id="PTHR44196">
    <property type="entry name" value="DEHYDROGENASE/REDUCTASE SDR FAMILY MEMBER 7B"/>
    <property type="match status" value="1"/>
</dbReference>